<sequence length="181" mass="20347">MPTRQKNVLPVIDSTFTTCMEQLQEGYVAAVAATAGCTLEPIKRDVYGTDVRIIRPGRGDFNEEVVVMAQLKNTTQVRPDPSKDFFSYQFKKRIYFEKLAMRRTTTKAILLVMATELAQADWSKSSHNALEVRNCCYFLNLEGETAAEGVQSPSVRIPTRNIFDADSLTAMLDRVERGEAI</sequence>
<dbReference type="Proteomes" id="UP001143463">
    <property type="component" value="Unassembled WGS sequence"/>
</dbReference>
<evidence type="ECO:0000259" key="1">
    <source>
        <dbReference type="Pfam" id="PF14280"/>
    </source>
</evidence>
<organism evidence="2 3">
    <name type="scientific">Pseudonocardia halophobica</name>
    <dbReference type="NCBI Taxonomy" id="29401"/>
    <lineage>
        <taxon>Bacteria</taxon>
        <taxon>Bacillati</taxon>
        <taxon>Actinomycetota</taxon>
        <taxon>Actinomycetes</taxon>
        <taxon>Pseudonocardiales</taxon>
        <taxon>Pseudonocardiaceae</taxon>
        <taxon>Pseudonocardia</taxon>
    </lineage>
</organism>
<accession>A0A9W6P1V7</accession>
<comment type="caution">
    <text evidence="2">The sequence shown here is derived from an EMBL/GenBank/DDBJ whole genome shotgun (WGS) entry which is preliminary data.</text>
</comment>
<name>A0A9W6P1V7_9PSEU</name>
<dbReference type="AlphaFoldDB" id="A0A9W6P1V7"/>
<protein>
    <recommendedName>
        <fullName evidence="1">DUF4365 domain-containing protein</fullName>
    </recommendedName>
</protein>
<evidence type="ECO:0000313" key="3">
    <source>
        <dbReference type="Proteomes" id="UP001143463"/>
    </source>
</evidence>
<proteinExistence type="predicted"/>
<dbReference type="InterPro" id="IPR025375">
    <property type="entry name" value="DUF4365"/>
</dbReference>
<reference evidence="2" key="2">
    <citation type="submission" date="2023-01" db="EMBL/GenBank/DDBJ databases">
        <authorList>
            <person name="Sun Q."/>
            <person name="Evtushenko L."/>
        </authorList>
    </citation>
    <scope>NUCLEOTIDE SEQUENCE</scope>
    <source>
        <strain evidence="2">VKM Ac-1069</strain>
    </source>
</reference>
<dbReference type="EMBL" id="BSFQ01000096">
    <property type="protein sequence ID" value="GLL16271.1"/>
    <property type="molecule type" value="Genomic_DNA"/>
</dbReference>
<gene>
    <name evidence="2" type="ORF">GCM10017577_74320</name>
</gene>
<dbReference type="Pfam" id="PF14280">
    <property type="entry name" value="DUF4365"/>
    <property type="match status" value="1"/>
</dbReference>
<feature type="domain" description="DUF4365" evidence="1">
    <location>
        <begin position="22"/>
        <end position="174"/>
    </location>
</feature>
<keyword evidence="3" id="KW-1185">Reference proteome</keyword>
<evidence type="ECO:0000313" key="2">
    <source>
        <dbReference type="EMBL" id="GLL16271.1"/>
    </source>
</evidence>
<reference evidence="2" key="1">
    <citation type="journal article" date="2014" name="Int. J. Syst. Evol. Microbiol.">
        <title>Complete genome sequence of Corynebacterium casei LMG S-19264T (=DSM 44701T), isolated from a smear-ripened cheese.</title>
        <authorList>
            <consortium name="US DOE Joint Genome Institute (JGI-PGF)"/>
            <person name="Walter F."/>
            <person name="Albersmeier A."/>
            <person name="Kalinowski J."/>
            <person name="Ruckert C."/>
        </authorList>
    </citation>
    <scope>NUCLEOTIDE SEQUENCE</scope>
    <source>
        <strain evidence="2">VKM Ac-1069</strain>
    </source>
</reference>